<evidence type="ECO:0000256" key="1">
    <source>
        <dbReference type="ARBA" id="ARBA00004300"/>
    </source>
</evidence>
<reference evidence="10 11" key="2">
    <citation type="submission" date="2024-05" db="EMBL/GenBank/DDBJ databases">
        <authorList>
            <person name="Chen Y."/>
            <person name="Shah S."/>
            <person name="Dougan E. K."/>
            <person name="Thang M."/>
            <person name="Chan C."/>
        </authorList>
    </citation>
    <scope>NUCLEOTIDE SEQUENCE [LARGE SCALE GENOMIC DNA]</scope>
</reference>
<evidence type="ECO:0000256" key="2">
    <source>
        <dbReference type="ARBA" id="ARBA00022490"/>
    </source>
</evidence>
<dbReference type="EMBL" id="CAMXCT020006401">
    <property type="protein sequence ID" value="CAL1167902.1"/>
    <property type="molecule type" value="Genomic_DNA"/>
</dbReference>
<evidence type="ECO:0000259" key="8">
    <source>
        <dbReference type="Pfam" id="PF16531"/>
    </source>
</evidence>
<keyword evidence="5" id="KW-0131">Cell cycle</keyword>
<proteinExistence type="predicted"/>
<keyword evidence="4" id="KW-0206">Cytoskeleton</keyword>
<protein>
    <submittedName>
        <fullName evidence="10">Spindle assembly abnormal protein 6 N-terminal domain-containing protein</fullName>
    </submittedName>
</protein>
<accession>A0A9P1DQ22</accession>
<feature type="coiled-coil region" evidence="6">
    <location>
        <begin position="245"/>
        <end position="373"/>
    </location>
</feature>
<dbReference type="CDD" id="cd10142">
    <property type="entry name" value="HD_SAS6_N"/>
    <property type="match status" value="1"/>
</dbReference>
<evidence type="ECO:0000256" key="3">
    <source>
        <dbReference type="ARBA" id="ARBA00023054"/>
    </source>
</evidence>
<dbReference type="Proteomes" id="UP001152797">
    <property type="component" value="Unassembled WGS sequence"/>
</dbReference>
<dbReference type="GO" id="GO:0005813">
    <property type="term" value="C:centrosome"/>
    <property type="evidence" value="ECO:0007669"/>
    <property type="project" value="UniProtKB-SubCell"/>
</dbReference>
<evidence type="ECO:0000256" key="4">
    <source>
        <dbReference type="ARBA" id="ARBA00023212"/>
    </source>
</evidence>
<sequence length="576" mass="65312">MRAELEDEETPHTFAEEVAVLIKPIGRDHYTAQLTIRLWADNPAHPRSLLLELTDAKDLLFYHSLALGESDFHALRSEQRLLVDFQSFPEQLADLLRRCCEAPQGANSKMIASLECTAAGESRLNIVESTNFRELIHIDLRLRQGSDEVVKKHLAKKLRLCRAELQGAERRLGEYGEALQNSKKQVDELTARARVVADERSHLENSLQTTHLREVNTLKDEHARAFADLQRQHVEDKASAEARQKAALTAAVERAERAEASAEELQRARQSLTATGESCQHRLLEAEKELKDATAESSELKKHLKQLEEQKFRHERELTELKVQLASTREQLAVREQHAASQAIQIEEAVNQRRMLEENVGALKKQVQTLEEKFNLSSQEIVKGNRIIQSLHQASKESKAKLRQRATELAQFERARHELEREGQVNRHQLEERDNELLRGKAREEKLQEDLEEMKRKLLEAQDVIKSNQEVIEYLNRQLTERELKAMPTPNSTLQTDFSKTSPALSELLSKVESFAPKKAPASPGYPGYQVSSLNLSLSTPAKTPSTTATLSGSPEEDILSRPVAYRRPMAMAAMA</sequence>
<dbReference type="PANTHER" id="PTHR44281">
    <property type="entry name" value="SPINDLE ASSEMBLY ABNORMAL PROTEIN 6 HOMOLOG"/>
    <property type="match status" value="1"/>
</dbReference>
<name>A0A9P1DQ22_9DINO</name>
<gene>
    <name evidence="9" type="ORF">C1SCF055_LOCUS39427</name>
</gene>
<comment type="caution">
    <text evidence="9">The sequence shown here is derived from an EMBL/GenBank/DDBJ whole genome shotgun (WGS) entry which is preliminary data.</text>
</comment>
<comment type="subcellular location">
    <subcellularLocation>
        <location evidence="1">Cytoplasm</location>
        <location evidence="1">Cytoskeleton</location>
        <location evidence="1">Microtubule organizing center</location>
        <location evidence="1">Centrosome</location>
    </subcellularLocation>
</comment>
<feature type="region of interest" description="Disordered" evidence="7">
    <location>
        <begin position="538"/>
        <end position="561"/>
    </location>
</feature>
<dbReference type="PANTHER" id="PTHR44281:SF2">
    <property type="entry name" value="SPINDLE ASSEMBLY ABNORMAL PROTEIN 6 HOMOLOG"/>
    <property type="match status" value="1"/>
</dbReference>
<keyword evidence="11" id="KW-1185">Reference proteome</keyword>
<organism evidence="9">
    <name type="scientific">Cladocopium goreaui</name>
    <dbReference type="NCBI Taxonomy" id="2562237"/>
    <lineage>
        <taxon>Eukaryota</taxon>
        <taxon>Sar</taxon>
        <taxon>Alveolata</taxon>
        <taxon>Dinophyceae</taxon>
        <taxon>Suessiales</taxon>
        <taxon>Symbiodiniaceae</taxon>
        <taxon>Cladocopium</taxon>
    </lineage>
</organism>
<feature type="coiled-coil region" evidence="6">
    <location>
        <begin position="402"/>
        <end position="471"/>
    </location>
</feature>
<evidence type="ECO:0000256" key="7">
    <source>
        <dbReference type="SAM" id="MobiDB-lite"/>
    </source>
</evidence>
<evidence type="ECO:0000313" key="9">
    <source>
        <dbReference type="EMBL" id="CAI4014527.1"/>
    </source>
</evidence>
<dbReference type="Pfam" id="PF16531">
    <property type="entry name" value="SAS-6_N"/>
    <property type="match status" value="1"/>
</dbReference>
<evidence type="ECO:0000256" key="6">
    <source>
        <dbReference type="SAM" id="Coils"/>
    </source>
</evidence>
<evidence type="ECO:0000256" key="5">
    <source>
        <dbReference type="ARBA" id="ARBA00023306"/>
    </source>
</evidence>
<dbReference type="AlphaFoldDB" id="A0A9P1DQ22"/>
<dbReference type="InterPro" id="IPR038558">
    <property type="entry name" value="SAS-6_N_sf"/>
</dbReference>
<dbReference type="EMBL" id="CAMXCT030006401">
    <property type="protein sequence ID" value="CAL4801839.1"/>
    <property type="molecule type" value="Genomic_DNA"/>
</dbReference>
<dbReference type="EMBL" id="CAMXCT010006401">
    <property type="protein sequence ID" value="CAI4014527.1"/>
    <property type="molecule type" value="Genomic_DNA"/>
</dbReference>
<feature type="compositionally biased region" description="Low complexity" evidence="7">
    <location>
        <begin position="538"/>
        <end position="552"/>
    </location>
</feature>
<keyword evidence="2" id="KW-0963">Cytoplasm</keyword>
<feature type="coiled-coil region" evidence="6">
    <location>
        <begin position="151"/>
        <end position="199"/>
    </location>
</feature>
<feature type="domain" description="Spindle assembly abnormal protein 6 N-terminal" evidence="8">
    <location>
        <begin position="32"/>
        <end position="142"/>
    </location>
</feature>
<dbReference type="Gene3D" id="2.170.210.20">
    <property type="entry name" value="Spindle assembly abnormal protein 6, N-terminal domain"/>
    <property type="match status" value="1"/>
</dbReference>
<reference evidence="9" key="1">
    <citation type="submission" date="2022-10" db="EMBL/GenBank/DDBJ databases">
        <authorList>
            <person name="Chen Y."/>
            <person name="Dougan E. K."/>
            <person name="Chan C."/>
            <person name="Rhodes N."/>
            <person name="Thang M."/>
        </authorList>
    </citation>
    <scope>NUCLEOTIDE SEQUENCE</scope>
</reference>
<dbReference type="OrthoDB" id="49058at2759"/>
<dbReference type="InterPro" id="IPR032396">
    <property type="entry name" value="SAS-6_N"/>
</dbReference>
<keyword evidence="3 6" id="KW-0175">Coiled coil</keyword>
<evidence type="ECO:0000313" key="11">
    <source>
        <dbReference type="Proteomes" id="UP001152797"/>
    </source>
</evidence>
<evidence type="ECO:0000313" key="10">
    <source>
        <dbReference type="EMBL" id="CAL4801839.1"/>
    </source>
</evidence>